<keyword evidence="1" id="KW-0472">Membrane</keyword>
<reference evidence="2 3" key="1">
    <citation type="submission" date="2020-02" db="EMBL/GenBank/DDBJ databases">
        <title>Genome assembly of a novel Clostridium senegalense strain.</title>
        <authorList>
            <person name="Gupta T.B."/>
            <person name="Jauregui R."/>
            <person name="Maclean P."/>
            <person name="Nawarathana A."/>
            <person name="Brightwell G."/>
        </authorList>
    </citation>
    <scope>NUCLEOTIDE SEQUENCE [LARGE SCALE GENOMIC DNA]</scope>
    <source>
        <strain evidence="2 3">AGRFS4</strain>
    </source>
</reference>
<comment type="caution">
    <text evidence="2">The sequence shown here is derived from an EMBL/GenBank/DDBJ whole genome shotgun (WGS) entry which is preliminary data.</text>
</comment>
<dbReference type="EMBL" id="JAAGPU010000038">
    <property type="protein sequence ID" value="NEU06251.1"/>
    <property type="molecule type" value="Genomic_DNA"/>
</dbReference>
<dbReference type="Pfam" id="PF07441">
    <property type="entry name" value="BofA"/>
    <property type="match status" value="1"/>
</dbReference>
<feature type="transmembrane region" description="Helical" evidence="1">
    <location>
        <begin position="31"/>
        <end position="48"/>
    </location>
</feature>
<keyword evidence="1" id="KW-0812">Transmembrane</keyword>
<gene>
    <name evidence="2" type="primary">bofA</name>
    <name evidence="2" type="ORF">G3M99_15630</name>
</gene>
<proteinExistence type="predicted"/>
<organism evidence="2 3">
    <name type="scientific">Clostridium senegalense</name>
    <dbReference type="NCBI Taxonomy" id="1465809"/>
    <lineage>
        <taxon>Bacteria</taxon>
        <taxon>Bacillati</taxon>
        <taxon>Bacillota</taxon>
        <taxon>Clostridia</taxon>
        <taxon>Eubacteriales</taxon>
        <taxon>Clostridiaceae</taxon>
        <taxon>Clostridium</taxon>
    </lineage>
</organism>
<dbReference type="RefSeq" id="WP_061996432.1">
    <property type="nucleotide sequence ID" value="NZ_JAAGPU010000038.1"/>
</dbReference>
<sequence>MDTALIFIAAVIGLFIIGKLFAWPIKILMKLIINGIAGGILLLLINFVGGPFGIYIAINAVTALIAGLLGIPGVLFLIIFNLMV</sequence>
<evidence type="ECO:0000256" key="1">
    <source>
        <dbReference type="SAM" id="Phobius"/>
    </source>
</evidence>
<protein>
    <submittedName>
        <fullName evidence="2">Pro-sigmaK processing inhibitor BofA</fullName>
    </submittedName>
</protein>
<evidence type="ECO:0000313" key="3">
    <source>
        <dbReference type="Proteomes" id="UP000481872"/>
    </source>
</evidence>
<name>A0A6M0H8R7_9CLOT</name>
<dbReference type="Proteomes" id="UP000481872">
    <property type="component" value="Unassembled WGS sequence"/>
</dbReference>
<dbReference type="NCBIfam" id="TIGR02862">
    <property type="entry name" value="spore_BofA"/>
    <property type="match status" value="1"/>
</dbReference>
<keyword evidence="1" id="KW-1133">Transmembrane helix</keyword>
<feature type="transmembrane region" description="Helical" evidence="1">
    <location>
        <begin position="6"/>
        <end position="24"/>
    </location>
</feature>
<evidence type="ECO:0000313" key="2">
    <source>
        <dbReference type="EMBL" id="NEU06251.1"/>
    </source>
</evidence>
<dbReference type="InterPro" id="IPR010001">
    <property type="entry name" value="BofA"/>
</dbReference>
<keyword evidence="3" id="KW-1185">Reference proteome</keyword>
<feature type="transmembrane region" description="Helical" evidence="1">
    <location>
        <begin position="54"/>
        <end position="80"/>
    </location>
</feature>
<accession>A0A6M0H8R7</accession>
<dbReference type="AlphaFoldDB" id="A0A6M0H8R7"/>